<reference evidence="2" key="1">
    <citation type="submission" date="2019-05" db="EMBL/GenBank/DDBJ databases">
        <title>Another draft genome of Portunus trituberculatus and its Hox gene families provides insights of decapod evolution.</title>
        <authorList>
            <person name="Jeong J.-H."/>
            <person name="Song I."/>
            <person name="Kim S."/>
            <person name="Choi T."/>
            <person name="Kim D."/>
            <person name="Ryu S."/>
            <person name="Kim W."/>
        </authorList>
    </citation>
    <scope>NUCLEOTIDE SEQUENCE [LARGE SCALE GENOMIC DNA]</scope>
    <source>
        <tissue evidence="2">Muscle</tissue>
    </source>
</reference>
<accession>A0A5B7FP77</accession>
<keyword evidence="3" id="KW-1185">Reference proteome</keyword>
<dbReference type="EMBL" id="VSRR010007076">
    <property type="protein sequence ID" value="MPC46164.1"/>
    <property type="molecule type" value="Genomic_DNA"/>
</dbReference>
<evidence type="ECO:0000313" key="2">
    <source>
        <dbReference type="EMBL" id="MPC46164.1"/>
    </source>
</evidence>
<evidence type="ECO:0000256" key="1">
    <source>
        <dbReference type="SAM" id="MobiDB-lite"/>
    </source>
</evidence>
<comment type="caution">
    <text evidence="2">The sequence shown here is derived from an EMBL/GenBank/DDBJ whole genome shotgun (WGS) entry which is preliminary data.</text>
</comment>
<sequence length="194" mass="22040">MICEYGYVCPPFHLPSCFCVLPSLARHTTNANAFYSSPGRLHTRPHTRYLPASVSTTPAEEFLPLLPPSDTWTVLPRMTRYKLRPQYFPPLRTRIRCLGIVTSRDKTPTRLRIRSLERREARERQEAGWSEALSDIGPSTRDTLGSPHATVFQEQHEMKTAEEIAFLSVNPAIIKPRGQQILTGRGEGLAEERI</sequence>
<organism evidence="2 3">
    <name type="scientific">Portunus trituberculatus</name>
    <name type="common">Swimming crab</name>
    <name type="synonym">Neptunus trituberculatus</name>
    <dbReference type="NCBI Taxonomy" id="210409"/>
    <lineage>
        <taxon>Eukaryota</taxon>
        <taxon>Metazoa</taxon>
        <taxon>Ecdysozoa</taxon>
        <taxon>Arthropoda</taxon>
        <taxon>Crustacea</taxon>
        <taxon>Multicrustacea</taxon>
        <taxon>Malacostraca</taxon>
        <taxon>Eumalacostraca</taxon>
        <taxon>Eucarida</taxon>
        <taxon>Decapoda</taxon>
        <taxon>Pleocyemata</taxon>
        <taxon>Brachyura</taxon>
        <taxon>Eubrachyura</taxon>
        <taxon>Portunoidea</taxon>
        <taxon>Portunidae</taxon>
        <taxon>Portuninae</taxon>
        <taxon>Portunus</taxon>
    </lineage>
</organism>
<feature type="region of interest" description="Disordered" evidence="1">
    <location>
        <begin position="123"/>
        <end position="146"/>
    </location>
</feature>
<name>A0A5B7FP77_PORTR</name>
<protein>
    <submittedName>
        <fullName evidence="2">Uncharacterized protein</fullName>
    </submittedName>
</protein>
<proteinExistence type="predicted"/>
<gene>
    <name evidence="2" type="ORF">E2C01_039873</name>
</gene>
<evidence type="ECO:0000313" key="3">
    <source>
        <dbReference type="Proteomes" id="UP000324222"/>
    </source>
</evidence>
<dbReference type="AlphaFoldDB" id="A0A5B7FP77"/>
<dbReference type="Proteomes" id="UP000324222">
    <property type="component" value="Unassembled WGS sequence"/>
</dbReference>